<reference evidence="1" key="1">
    <citation type="submission" date="2020-03" db="EMBL/GenBank/DDBJ databases">
        <title>The deep terrestrial virosphere.</title>
        <authorList>
            <person name="Holmfeldt K."/>
            <person name="Nilsson E."/>
            <person name="Simone D."/>
            <person name="Lopez-Fernandez M."/>
            <person name="Wu X."/>
            <person name="de Brujin I."/>
            <person name="Lundin D."/>
            <person name="Andersson A."/>
            <person name="Bertilsson S."/>
            <person name="Dopson M."/>
        </authorList>
    </citation>
    <scope>NUCLEOTIDE SEQUENCE</scope>
    <source>
        <strain evidence="1">MM171A01224</strain>
    </source>
</reference>
<gene>
    <name evidence="1" type="ORF">MM171A01224_0003</name>
</gene>
<protein>
    <submittedName>
        <fullName evidence="1">Uncharacterized protein</fullName>
    </submittedName>
</protein>
<accession>A0A6M3LV88</accession>
<dbReference type="EMBL" id="MT143640">
    <property type="protein sequence ID" value="QJA99280.1"/>
    <property type="molecule type" value="Genomic_DNA"/>
</dbReference>
<organism evidence="1">
    <name type="scientific">viral metagenome</name>
    <dbReference type="NCBI Taxonomy" id="1070528"/>
    <lineage>
        <taxon>unclassified sequences</taxon>
        <taxon>metagenomes</taxon>
        <taxon>organismal metagenomes</taxon>
    </lineage>
</organism>
<proteinExistence type="predicted"/>
<evidence type="ECO:0000313" key="1">
    <source>
        <dbReference type="EMBL" id="QJA99280.1"/>
    </source>
</evidence>
<name>A0A6M3LV88_9ZZZZ</name>
<dbReference type="AlphaFoldDB" id="A0A6M3LV88"/>
<sequence length="99" mass="10381">MVFTTKIQPYAVITLAAGALADSAQGAITLRGVSVGTWKANSITVLTLAGGTLSFKLDKNTNDSIDASAGLKIEGSIFRDIFWTKAAATTATIFIVWVD</sequence>